<dbReference type="EMBL" id="KB644412">
    <property type="protein sequence ID" value="EPS30770.1"/>
    <property type="molecule type" value="Genomic_DNA"/>
</dbReference>
<name>S7ZJH0_PENO1</name>
<dbReference type="HOGENOM" id="CLU_1489493_0_0_1"/>
<organism evidence="1 2">
    <name type="scientific">Penicillium oxalicum (strain 114-2 / CGMCC 5302)</name>
    <name type="common">Penicillium decumbens</name>
    <dbReference type="NCBI Taxonomy" id="933388"/>
    <lineage>
        <taxon>Eukaryota</taxon>
        <taxon>Fungi</taxon>
        <taxon>Dikarya</taxon>
        <taxon>Ascomycota</taxon>
        <taxon>Pezizomycotina</taxon>
        <taxon>Eurotiomycetes</taxon>
        <taxon>Eurotiomycetidae</taxon>
        <taxon>Eurotiales</taxon>
        <taxon>Aspergillaceae</taxon>
        <taxon>Penicillium</taxon>
    </lineage>
</organism>
<protein>
    <submittedName>
        <fullName evidence="1">Uncharacterized protein</fullName>
    </submittedName>
</protein>
<evidence type="ECO:0000313" key="1">
    <source>
        <dbReference type="EMBL" id="EPS30770.1"/>
    </source>
</evidence>
<dbReference type="Proteomes" id="UP000019376">
    <property type="component" value="Unassembled WGS sequence"/>
</dbReference>
<reference evidence="1 2" key="1">
    <citation type="journal article" date="2013" name="PLoS ONE">
        <title>Genomic and secretomic analyses reveal unique features of the lignocellulolytic enzyme system of Penicillium decumbens.</title>
        <authorList>
            <person name="Liu G."/>
            <person name="Zhang L."/>
            <person name="Wei X."/>
            <person name="Zou G."/>
            <person name="Qin Y."/>
            <person name="Ma L."/>
            <person name="Li J."/>
            <person name="Zheng H."/>
            <person name="Wang S."/>
            <person name="Wang C."/>
            <person name="Xun L."/>
            <person name="Zhao G.-P."/>
            <person name="Zhou Z."/>
            <person name="Qu Y."/>
        </authorList>
    </citation>
    <scope>NUCLEOTIDE SEQUENCE [LARGE SCALE GENOMIC DNA]</scope>
    <source>
        <strain evidence="2">114-2 / CGMCC 5302</strain>
    </source>
</reference>
<dbReference type="AlphaFoldDB" id="S7ZJH0"/>
<sequence>MGDGAESVQKNRTKVPFRFINWPHGAASFGTNGLLSATGNSLEDCDEVIRDGDGLLEELQPLRQPEVTYREQVHHRCRMAGICGCSRRWLNHLRSSKALLPNVGPLPSSQTNHHLDDNEGASNHARIASALIPLSLFLPLFSMNPKPLANCPVPKEMLPRDPLWGLTALPRRIRAVTTVAH</sequence>
<keyword evidence="2" id="KW-1185">Reference proteome</keyword>
<proteinExistence type="predicted"/>
<gene>
    <name evidence="1" type="ORF">PDE_05722</name>
</gene>
<evidence type="ECO:0000313" key="2">
    <source>
        <dbReference type="Proteomes" id="UP000019376"/>
    </source>
</evidence>
<accession>S7ZJH0</accession>